<name>A0A8S1LAH3_PARPR</name>
<protein>
    <submittedName>
        <fullName evidence="1">Uncharacterized protein</fullName>
    </submittedName>
</protein>
<dbReference type="EMBL" id="CAJJDM010000035">
    <property type="protein sequence ID" value="CAD8064507.1"/>
    <property type="molecule type" value="Genomic_DNA"/>
</dbReference>
<organism evidence="1 2">
    <name type="scientific">Paramecium primaurelia</name>
    <dbReference type="NCBI Taxonomy" id="5886"/>
    <lineage>
        <taxon>Eukaryota</taxon>
        <taxon>Sar</taxon>
        <taxon>Alveolata</taxon>
        <taxon>Ciliophora</taxon>
        <taxon>Intramacronucleata</taxon>
        <taxon>Oligohymenophorea</taxon>
        <taxon>Peniculida</taxon>
        <taxon>Parameciidae</taxon>
        <taxon>Paramecium</taxon>
    </lineage>
</organism>
<evidence type="ECO:0000313" key="1">
    <source>
        <dbReference type="EMBL" id="CAD8064507.1"/>
    </source>
</evidence>
<dbReference type="Proteomes" id="UP000688137">
    <property type="component" value="Unassembled WGS sequence"/>
</dbReference>
<proteinExistence type="predicted"/>
<keyword evidence="2" id="KW-1185">Reference proteome</keyword>
<comment type="caution">
    <text evidence="1">The sequence shown here is derived from an EMBL/GenBank/DDBJ whole genome shotgun (WGS) entry which is preliminary data.</text>
</comment>
<evidence type="ECO:0000313" key="2">
    <source>
        <dbReference type="Proteomes" id="UP000688137"/>
    </source>
</evidence>
<sequence length="123" mass="14773">MLLPIKIEAQLAQFFIQIKQNYMQMIFLSPDNISKYNQLKIDLNQLDIYDKDYDITINSLKDQFQQLGKDIKEEILQNFIIIIQGQQFQLQNCQIKFTLKTKKIKINLTSKRRREFQQGTIRE</sequence>
<gene>
    <name evidence="1" type="ORF">PPRIM_AZ9-3.1.T0360161</name>
</gene>
<reference evidence="1" key="1">
    <citation type="submission" date="2021-01" db="EMBL/GenBank/DDBJ databases">
        <authorList>
            <consortium name="Genoscope - CEA"/>
            <person name="William W."/>
        </authorList>
    </citation>
    <scope>NUCLEOTIDE SEQUENCE</scope>
</reference>
<dbReference type="AlphaFoldDB" id="A0A8S1LAH3"/>
<accession>A0A8S1LAH3</accession>